<keyword evidence="3" id="KW-0963">Cytoplasm</keyword>
<dbReference type="GO" id="GO:0048487">
    <property type="term" value="F:beta-tubulin binding"/>
    <property type="evidence" value="ECO:0007669"/>
    <property type="project" value="InterPro"/>
</dbReference>
<organism evidence="5 6">
    <name type="scientific">Rhizophlyctis rosea</name>
    <dbReference type="NCBI Taxonomy" id="64517"/>
    <lineage>
        <taxon>Eukaryota</taxon>
        <taxon>Fungi</taxon>
        <taxon>Fungi incertae sedis</taxon>
        <taxon>Chytridiomycota</taxon>
        <taxon>Chytridiomycota incertae sedis</taxon>
        <taxon>Chytridiomycetes</taxon>
        <taxon>Rhizophlyctidales</taxon>
        <taxon>Rhizophlyctidaceae</taxon>
        <taxon>Rhizophlyctis</taxon>
    </lineage>
</organism>
<dbReference type="Gene3D" id="1.20.58.90">
    <property type="match status" value="1"/>
</dbReference>
<gene>
    <name evidence="5" type="ORF">HK097_007971</name>
</gene>
<accession>A0AAD5X9D7</accession>
<name>A0AAD5X9D7_9FUNG</name>
<comment type="subcellular location">
    <subcellularLocation>
        <location evidence="3">Cytoplasm</location>
        <location evidence="3">Cytoskeleton</location>
    </subcellularLocation>
</comment>
<dbReference type="GO" id="GO:0007023">
    <property type="term" value="P:post-chaperonin tubulin folding pathway"/>
    <property type="evidence" value="ECO:0007669"/>
    <property type="project" value="UniProtKB-UniRule"/>
</dbReference>
<keyword evidence="4" id="KW-0175">Coiled coil</keyword>
<feature type="coiled-coil region" evidence="4">
    <location>
        <begin position="33"/>
        <end position="60"/>
    </location>
</feature>
<keyword evidence="2 3" id="KW-0143">Chaperone</keyword>
<evidence type="ECO:0000256" key="4">
    <source>
        <dbReference type="SAM" id="Coils"/>
    </source>
</evidence>
<reference evidence="5" key="1">
    <citation type="submission" date="2020-05" db="EMBL/GenBank/DDBJ databases">
        <title>Phylogenomic resolution of chytrid fungi.</title>
        <authorList>
            <person name="Stajich J.E."/>
            <person name="Amses K."/>
            <person name="Simmons R."/>
            <person name="Seto K."/>
            <person name="Myers J."/>
            <person name="Bonds A."/>
            <person name="Quandt C.A."/>
            <person name="Barry K."/>
            <person name="Liu P."/>
            <person name="Grigoriev I."/>
            <person name="Longcore J.E."/>
            <person name="James T.Y."/>
        </authorList>
    </citation>
    <scope>NUCLEOTIDE SEQUENCE</scope>
    <source>
        <strain evidence="5">JEL0318</strain>
    </source>
</reference>
<sequence length="127" mass="13955">MLTNPGKTSLRDLKIKTGVVRRKSLIGCFFVDLSRIAKELSSYQKEAEKQQARIDKLIAEGADDADVRKQREVLEETNLMFPDTKRRLAAAHKELVDLVAGVSAGDESITASEELAAAQQVLAEVTV</sequence>
<dbReference type="SUPFAM" id="SSF46988">
    <property type="entry name" value="Tubulin chaperone cofactor A"/>
    <property type="match status" value="1"/>
</dbReference>
<dbReference type="GO" id="GO:0005874">
    <property type="term" value="C:microtubule"/>
    <property type="evidence" value="ECO:0007669"/>
    <property type="project" value="UniProtKB-KW"/>
</dbReference>
<evidence type="ECO:0000256" key="2">
    <source>
        <dbReference type="ARBA" id="ARBA00023186"/>
    </source>
</evidence>
<dbReference type="InterPro" id="IPR004226">
    <property type="entry name" value="TBCA"/>
</dbReference>
<dbReference type="PANTHER" id="PTHR21500:SF0">
    <property type="entry name" value="TUBULIN-SPECIFIC CHAPERONE A"/>
    <property type="match status" value="1"/>
</dbReference>
<comment type="caution">
    <text evidence="5">The sequence shown here is derived from an EMBL/GenBank/DDBJ whole genome shotgun (WGS) entry which is preliminary data.</text>
</comment>
<proteinExistence type="inferred from homology"/>
<dbReference type="Proteomes" id="UP001212841">
    <property type="component" value="Unassembled WGS sequence"/>
</dbReference>
<dbReference type="GO" id="GO:0007021">
    <property type="term" value="P:tubulin complex assembly"/>
    <property type="evidence" value="ECO:0007669"/>
    <property type="project" value="UniProtKB-UniRule"/>
</dbReference>
<evidence type="ECO:0000256" key="3">
    <source>
        <dbReference type="RuleBase" id="RU364030"/>
    </source>
</evidence>
<comment type="similarity">
    <text evidence="1 3">Belongs to the TBCA family.</text>
</comment>
<evidence type="ECO:0000256" key="1">
    <source>
        <dbReference type="ARBA" id="ARBA00006806"/>
    </source>
</evidence>
<dbReference type="Pfam" id="PF02970">
    <property type="entry name" value="TBCA"/>
    <property type="match status" value="1"/>
</dbReference>
<keyword evidence="3" id="KW-0493">Microtubule</keyword>
<comment type="subunit">
    <text evidence="3">Supercomplex made of cofactors A to E. Cofactors A and D function by capturing and stabilizing tubulin in a quasi-native conformation. Cofactor E binds to the cofactor D-tubulin complex; interaction with cofactor C then causes the release of tubulin polypeptides that are committed to the native state.</text>
</comment>
<protein>
    <recommendedName>
        <fullName evidence="3">Tubulin-specific chaperone A</fullName>
    </recommendedName>
</protein>
<dbReference type="PANTHER" id="PTHR21500">
    <property type="entry name" value="TUBULIN-SPECIFIC CHAPERONE A"/>
    <property type="match status" value="1"/>
</dbReference>
<evidence type="ECO:0000313" key="6">
    <source>
        <dbReference type="Proteomes" id="UP001212841"/>
    </source>
</evidence>
<dbReference type="EMBL" id="JADGJD010000044">
    <property type="protein sequence ID" value="KAJ3056139.1"/>
    <property type="molecule type" value="Genomic_DNA"/>
</dbReference>
<dbReference type="AlphaFoldDB" id="A0AAD5X9D7"/>
<keyword evidence="6" id="KW-1185">Reference proteome</keyword>
<keyword evidence="3" id="KW-0206">Cytoskeleton</keyword>
<dbReference type="InterPro" id="IPR036126">
    <property type="entry name" value="TBCA_sf"/>
</dbReference>
<evidence type="ECO:0000313" key="5">
    <source>
        <dbReference type="EMBL" id="KAJ3056139.1"/>
    </source>
</evidence>
<dbReference type="GO" id="GO:0005829">
    <property type="term" value="C:cytosol"/>
    <property type="evidence" value="ECO:0007669"/>
    <property type="project" value="TreeGrafter"/>
</dbReference>